<dbReference type="WBParaSite" id="BXY_0016000.1">
    <property type="protein sequence ID" value="BXY_0016000.1"/>
    <property type="gene ID" value="BXY_0016000"/>
</dbReference>
<dbReference type="GO" id="GO:0000166">
    <property type="term" value="F:nucleotide binding"/>
    <property type="evidence" value="ECO:0007669"/>
    <property type="project" value="InterPro"/>
</dbReference>
<dbReference type="InterPro" id="IPR036291">
    <property type="entry name" value="NAD(P)-bd_dom_sf"/>
</dbReference>
<dbReference type="Gene3D" id="3.40.50.720">
    <property type="entry name" value="NAD(P)-binding Rossmann-like Domain"/>
    <property type="match status" value="1"/>
</dbReference>
<feature type="domain" description="Gfo/Idh/MocA-like oxidoreductase N-terminal" evidence="11">
    <location>
        <begin position="3"/>
        <end position="122"/>
    </location>
</feature>
<dbReference type="Proteomes" id="UP000582659">
    <property type="component" value="Unassembled WGS sequence"/>
</dbReference>
<feature type="domain" description="GFO/IDH/MocA-like oxidoreductase" evidence="12">
    <location>
        <begin position="134"/>
        <end position="246"/>
    </location>
</feature>
<evidence type="ECO:0000313" key="13">
    <source>
        <dbReference type="EMBL" id="CAD5226310.1"/>
    </source>
</evidence>
<reference evidence="13" key="2">
    <citation type="submission" date="2020-09" db="EMBL/GenBank/DDBJ databases">
        <authorList>
            <person name="Kikuchi T."/>
        </authorList>
    </citation>
    <scope>NUCLEOTIDE SEQUENCE</scope>
    <source>
        <strain evidence="13">Ka4C1</strain>
    </source>
</reference>
<comment type="similarity">
    <text evidence="1">Belongs to the Gfo/Idh/MocA family.</text>
</comment>
<dbReference type="EMBL" id="CAJFCV020000004">
    <property type="protein sequence ID" value="CAG9115723.1"/>
    <property type="molecule type" value="Genomic_DNA"/>
</dbReference>
<evidence type="ECO:0000256" key="5">
    <source>
        <dbReference type="ARBA" id="ARBA00040603"/>
    </source>
</evidence>
<reference evidence="16" key="1">
    <citation type="submission" date="2016-11" db="UniProtKB">
        <authorList>
            <consortium name="WormBaseParasite"/>
        </authorList>
    </citation>
    <scope>IDENTIFICATION</scope>
</reference>
<evidence type="ECO:0000256" key="9">
    <source>
        <dbReference type="ARBA" id="ARBA00047423"/>
    </source>
</evidence>
<evidence type="ECO:0000256" key="8">
    <source>
        <dbReference type="ARBA" id="ARBA00043025"/>
    </source>
</evidence>
<sequence>MPLKWGIIGCGQISHDFVRALRLSKENHRVVAAAARSLEKSENFLKKLEIKNAQAYGDYAQLCEDGNVDIVYIGLLNDAHITWALKAMEAGKHVLSEKPLGVNAKQVKQMIDKSRQTKKFLMEAAWSRYFPAWLEIKEKIRKEEYGKLKVVDISFGQALPDSRRDTTKGETPLYDIGIYTVMLALYAFGDQKPEKVNAVGKVNERGVDQWGNITLQFGEDRHAILYYNGNTKLLNQATLSFEKGNITIPEYFWAPLEYFEVKGELTPSDPAKKRFSHPLSDDDSKYNFINSAGLHFEADHLYKRIKEGQIESDIMSHENSLNLHETLDRIRKELGVSFPQD</sequence>
<protein>
    <recommendedName>
        <fullName evidence="5">Trans-1,2-dihydrobenzene-1,2-diol dehydrogenase</fullName>
        <ecNumber evidence="4">1.1.1.179</ecNumber>
        <ecNumber evidence="3">1.3.1.20</ecNumber>
    </recommendedName>
    <alternativeName>
        <fullName evidence="8">D-xylose 1-dehydrogenase</fullName>
    </alternativeName>
    <alternativeName>
        <fullName evidence="7">D-xylose-NADP dehydrogenase</fullName>
    </alternativeName>
    <alternativeName>
        <fullName evidence="6">Dimeric dihydrodiol dehydrogenase</fullName>
    </alternativeName>
</protein>
<dbReference type="PANTHER" id="PTHR22604:SF105">
    <property type="entry name" value="TRANS-1,2-DIHYDROBENZENE-1,2-DIOL DEHYDROGENASE"/>
    <property type="match status" value="1"/>
</dbReference>
<evidence type="ECO:0000313" key="14">
    <source>
        <dbReference type="Proteomes" id="UP000095284"/>
    </source>
</evidence>
<comment type="catalytic activity">
    <reaction evidence="10">
        <text>D-xylose + NADP(+) = D-xylono-1,5-lactone + NADPH + H(+)</text>
        <dbReference type="Rhea" id="RHEA:22000"/>
        <dbReference type="ChEBI" id="CHEBI:15378"/>
        <dbReference type="ChEBI" id="CHEBI:15867"/>
        <dbReference type="ChEBI" id="CHEBI:53455"/>
        <dbReference type="ChEBI" id="CHEBI:57783"/>
        <dbReference type="ChEBI" id="CHEBI:58349"/>
        <dbReference type="EC" id="1.1.1.179"/>
    </reaction>
</comment>
<dbReference type="Gene3D" id="3.30.360.10">
    <property type="entry name" value="Dihydrodipicolinate Reductase, domain 2"/>
    <property type="match status" value="1"/>
</dbReference>
<organism evidence="14 16">
    <name type="scientific">Bursaphelenchus xylophilus</name>
    <name type="common">Pinewood nematode worm</name>
    <name type="synonym">Aphelenchoides xylophilus</name>
    <dbReference type="NCBI Taxonomy" id="6326"/>
    <lineage>
        <taxon>Eukaryota</taxon>
        <taxon>Metazoa</taxon>
        <taxon>Ecdysozoa</taxon>
        <taxon>Nematoda</taxon>
        <taxon>Chromadorea</taxon>
        <taxon>Rhabditida</taxon>
        <taxon>Tylenchina</taxon>
        <taxon>Tylenchomorpha</taxon>
        <taxon>Aphelenchoidea</taxon>
        <taxon>Aphelenchoididae</taxon>
        <taxon>Bursaphelenchus</taxon>
    </lineage>
</organism>
<dbReference type="Pfam" id="PF01408">
    <property type="entry name" value="GFO_IDH_MocA"/>
    <property type="match status" value="1"/>
</dbReference>
<evidence type="ECO:0000256" key="4">
    <source>
        <dbReference type="ARBA" id="ARBA00038984"/>
    </source>
</evidence>
<dbReference type="Pfam" id="PF22725">
    <property type="entry name" value="GFO_IDH_MocA_C3"/>
    <property type="match status" value="1"/>
</dbReference>
<evidence type="ECO:0000313" key="15">
    <source>
        <dbReference type="Proteomes" id="UP000659654"/>
    </source>
</evidence>
<dbReference type="InterPro" id="IPR055170">
    <property type="entry name" value="GFO_IDH_MocA-like_dom"/>
</dbReference>
<evidence type="ECO:0000256" key="2">
    <source>
        <dbReference type="ARBA" id="ARBA00023002"/>
    </source>
</evidence>
<gene>
    <name evidence="13" type="ORF">BXYJ_LOCUS8981</name>
</gene>
<dbReference type="InterPro" id="IPR050984">
    <property type="entry name" value="Gfo/Idh/MocA_domain"/>
</dbReference>
<dbReference type="Proteomes" id="UP000659654">
    <property type="component" value="Unassembled WGS sequence"/>
</dbReference>
<accession>A0A1I7RHI2</accession>
<dbReference type="InterPro" id="IPR000683">
    <property type="entry name" value="Gfo/Idh/MocA-like_OxRdtase_N"/>
</dbReference>
<evidence type="ECO:0000313" key="16">
    <source>
        <dbReference type="WBParaSite" id="BXY_0016000.1"/>
    </source>
</evidence>
<dbReference type="eggNOG" id="KOG2741">
    <property type="taxonomic scope" value="Eukaryota"/>
</dbReference>
<evidence type="ECO:0000256" key="10">
    <source>
        <dbReference type="ARBA" id="ARBA00049233"/>
    </source>
</evidence>
<evidence type="ECO:0000259" key="11">
    <source>
        <dbReference type="Pfam" id="PF01408"/>
    </source>
</evidence>
<evidence type="ECO:0000259" key="12">
    <source>
        <dbReference type="Pfam" id="PF22725"/>
    </source>
</evidence>
<dbReference type="EC" id="1.3.1.20" evidence="3"/>
<dbReference type="SUPFAM" id="SSF51735">
    <property type="entry name" value="NAD(P)-binding Rossmann-fold domains"/>
    <property type="match status" value="1"/>
</dbReference>
<evidence type="ECO:0000256" key="1">
    <source>
        <dbReference type="ARBA" id="ARBA00010928"/>
    </source>
</evidence>
<dbReference type="Proteomes" id="UP000095284">
    <property type="component" value="Unplaced"/>
</dbReference>
<keyword evidence="15" id="KW-1185">Reference proteome</keyword>
<name>A0A1I7RHI2_BURXY</name>
<dbReference type="SUPFAM" id="SSF55347">
    <property type="entry name" value="Glyceraldehyde-3-phosphate dehydrogenase-like, C-terminal domain"/>
    <property type="match status" value="1"/>
</dbReference>
<evidence type="ECO:0000256" key="3">
    <source>
        <dbReference type="ARBA" id="ARBA00038853"/>
    </source>
</evidence>
<proteinExistence type="inferred from homology"/>
<dbReference type="EMBL" id="CAJFDI010000004">
    <property type="protein sequence ID" value="CAD5226310.1"/>
    <property type="molecule type" value="Genomic_DNA"/>
</dbReference>
<evidence type="ECO:0000256" key="6">
    <source>
        <dbReference type="ARBA" id="ARBA00042926"/>
    </source>
</evidence>
<evidence type="ECO:0000256" key="7">
    <source>
        <dbReference type="ARBA" id="ARBA00042988"/>
    </source>
</evidence>
<dbReference type="GO" id="GO:0047837">
    <property type="term" value="F:D-xylose 1-dehydrogenase (NADP+) activity"/>
    <property type="evidence" value="ECO:0007669"/>
    <property type="project" value="UniProtKB-EC"/>
</dbReference>
<dbReference type="PANTHER" id="PTHR22604">
    <property type="entry name" value="OXIDOREDUCTASES"/>
    <property type="match status" value="1"/>
</dbReference>
<comment type="catalytic activity">
    <reaction evidence="9">
        <text>(1R,2R)-1,2-dihydrobenzene-1,2-diol + NADP(+) = catechol + NADPH + H(+)</text>
        <dbReference type="Rhea" id="RHEA:16729"/>
        <dbReference type="ChEBI" id="CHEBI:10702"/>
        <dbReference type="ChEBI" id="CHEBI:15378"/>
        <dbReference type="ChEBI" id="CHEBI:18135"/>
        <dbReference type="ChEBI" id="CHEBI:57783"/>
        <dbReference type="ChEBI" id="CHEBI:58349"/>
        <dbReference type="EC" id="1.3.1.20"/>
    </reaction>
</comment>
<dbReference type="SMR" id="A0A1I7RHI2"/>
<dbReference type="EC" id="1.1.1.179" evidence="4"/>
<keyword evidence="2" id="KW-0560">Oxidoreductase</keyword>
<dbReference type="AlphaFoldDB" id="A0A1I7RHI2"/>
<dbReference type="GO" id="GO:0047115">
    <property type="term" value="F:trans-1,2-dihydrobenzene-1,2-diol dehydrogenase activity"/>
    <property type="evidence" value="ECO:0007669"/>
    <property type="project" value="UniProtKB-EC"/>
</dbReference>
<dbReference type="OrthoDB" id="2129491at2759"/>